<evidence type="ECO:0000256" key="1">
    <source>
        <dbReference type="SAM" id="MobiDB-lite"/>
    </source>
</evidence>
<dbReference type="AlphaFoldDB" id="A0A6J4S1L2"/>
<evidence type="ECO:0000313" key="2">
    <source>
        <dbReference type="EMBL" id="CAA9487109.1"/>
    </source>
</evidence>
<feature type="non-terminal residue" evidence="2">
    <location>
        <position position="1"/>
    </location>
</feature>
<sequence>DLLRRPRDPLRRALREARELLRRRSERHGDRRPPQDGAPRAGLHRRRAARGARPPSRARGGRVPADRDRRGV</sequence>
<proteinExistence type="predicted"/>
<protein>
    <submittedName>
        <fullName evidence="2">Uncharacterized protein</fullName>
    </submittedName>
</protein>
<gene>
    <name evidence="2" type="ORF">AVDCRST_MAG30-1160</name>
</gene>
<accession>A0A6J4S1L2</accession>
<organism evidence="2">
    <name type="scientific">uncultured Solirubrobacteraceae bacterium</name>
    <dbReference type="NCBI Taxonomy" id="1162706"/>
    <lineage>
        <taxon>Bacteria</taxon>
        <taxon>Bacillati</taxon>
        <taxon>Actinomycetota</taxon>
        <taxon>Thermoleophilia</taxon>
        <taxon>Solirubrobacterales</taxon>
        <taxon>Solirubrobacteraceae</taxon>
        <taxon>environmental samples</taxon>
    </lineage>
</organism>
<feature type="region of interest" description="Disordered" evidence="1">
    <location>
        <begin position="19"/>
        <end position="72"/>
    </location>
</feature>
<reference evidence="2" key="1">
    <citation type="submission" date="2020-02" db="EMBL/GenBank/DDBJ databases">
        <authorList>
            <person name="Meier V. D."/>
        </authorList>
    </citation>
    <scope>NUCLEOTIDE SEQUENCE</scope>
    <source>
        <strain evidence="2">AVDCRST_MAG30</strain>
    </source>
</reference>
<dbReference type="EMBL" id="CADCVS010000178">
    <property type="protein sequence ID" value="CAA9487109.1"/>
    <property type="molecule type" value="Genomic_DNA"/>
</dbReference>
<feature type="compositionally biased region" description="Low complexity" evidence="1">
    <location>
        <begin position="51"/>
        <end position="63"/>
    </location>
</feature>
<feature type="compositionally biased region" description="Basic and acidic residues" evidence="1">
    <location>
        <begin position="19"/>
        <end position="34"/>
    </location>
</feature>
<name>A0A6J4S1L2_9ACTN</name>
<feature type="non-terminal residue" evidence="2">
    <location>
        <position position="72"/>
    </location>
</feature>